<dbReference type="Proteomes" id="UP000593562">
    <property type="component" value="Unassembled WGS sequence"/>
</dbReference>
<evidence type="ECO:0000256" key="3">
    <source>
        <dbReference type="ARBA" id="ARBA00022679"/>
    </source>
</evidence>
<dbReference type="InterPro" id="IPR045191">
    <property type="entry name" value="MBR1/2-like"/>
</dbReference>
<evidence type="ECO:0000256" key="7">
    <source>
        <dbReference type="ARBA" id="ARBA00022833"/>
    </source>
</evidence>
<accession>A0A7J7C5X7</accession>
<evidence type="ECO:0000313" key="11">
    <source>
        <dbReference type="EMBL" id="KAF5729508.1"/>
    </source>
</evidence>
<evidence type="ECO:0000313" key="12">
    <source>
        <dbReference type="Proteomes" id="UP000593562"/>
    </source>
</evidence>
<dbReference type="GO" id="GO:0008270">
    <property type="term" value="F:zinc ion binding"/>
    <property type="evidence" value="ECO:0007669"/>
    <property type="project" value="UniProtKB-KW"/>
</dbReference>
<dbReference type="OrthoDB" id="8062037at2759"/>
<evidence type="ECO:0000256" key="5">
    <source>
        <dbReference type="ARBA" id="ARBA00022771"/>
    </source>
</evidence>
<dbReference type="Gene3D" id="3.30.40.10">
    <property type="entry name" value="Zinc/RING finger domain, C3HC4 (zinc finger)"/>
    <property type="match status" value="1"/>
</dbReference>
<feature type="compositionally biased region" description="Low complexity" evidence="9">
    <location>
        <begin position="152"/>
        <end position="166"/>
    </location>
</feature>
<keyword evidence="12" id="KW-1185">Reference proteome</keyword>
<dbReference type="PANTHER" id="PTHR22937">
    <property type="entry name" value="E3 UBIQUITIN-PROTEIN LIGASE RNF165"/>
    <property type="match status" value="1"/>
</dbReference>
<dbReference type="CDD" id="cd16469">
    <property type="entry name" value="RING-H2_RNF24-like"/>
    <property type="match status" value="1"/>
</dbReference>
<feature type="region of interest" description="Disordered" evidence="9">
    <location>
        <begin position="299"/>
        <end position="374"/>
    </location>
</feature>
<dbReference type="SUPFAM" id="SSF57850">
    <property type="entry name" value="RING/U-box"/>
    <property type="match status" value="1"/>
</dbReference>
<dbReference type="EMBL" id="JAAARO010000021">
    <property type="protein sequence ID" value="KAF5729508.1"/>
    <property type="molecule type" value="Genomic_DNA"/>
</dbReference>
<evidence type="ECO:0000256" key="4">
    <source>
        <dbReference type="ARBA" id="ARBA00022723"/>
    </source>
</evidence>
<comment type="caution">
    <text evidence="11">The sequence shown here is derived from an EMBL/GenBank/DDBJ whole genome shotgun (WGS) entry which is preliminary data.</text>
</comment>
<feature type="compositionally biased region" description="Low complexity" evidence="9">
    <location>
        <begin position="234"/>
        <end position="245"/>
    </location>
</feature>
<dbReference type="InterPro" id="IPR013083">
    <property type="entry name" value="Znf_RING/FYVE/PHD"/>
</dbReference>
<evidence type="ECO:0000256" key="2">
    <source>
        <dbReference type="ARBA" id="ARBA00012483"/>
    </source>
</evidence>
<feature type="region of interest" description="Disordered" evidence="9">
    <location>
        <begin position="152"/>
        <end position="181"/>
    </location>
</feature>
<dbReference type="PROSITE" id="PS50089">
    <property type="entry name" value="ZF_RING_2"/>
    <property type="match status" value="1"/>
</dbReference>
<keyword evidence="4" id="KW-0479">Metal-binding</keyword>
<dbReference type="EC" id="2.3.2.27" evidence="2"/>
<feature type="compositionally biased region" description="Basic residues" evidence="9">
    <location>
        <begin position="312"/>
        <end position="325"/>
    </location>
</feature>
<proteinExistence type="predicted"/>
<dbReference type="GO" id="GO:0061630">
    <property type="term" value="F:ubiquitin protein ligase activity"/>
    <property type="evidence" value="ECO:0007669"/>
    <property type="project" value="UniProtKB-EC"/>
</dbReference>
<evidence type="ECO:0000256" key="6">
    <source>
        <dbReference type="ARBA" id="ARBA00022786"/>
    </source>
</evidence>
<evidence type="ECO:0000256" key="8">
    <source>
        <dbReference type="PROSITE-ProRule" id="PRU00175"/>
    </source>
</evidence>
<keyword evidence="7" id="KW-0862">Zinc</keyword>
<sequence length="539" mass="60334">MGHRDLPSNSQLFDINQDENPSHRTAGQAHIYAGSTSAPDYGPLIYQMESISTNEPYSDSRHSFESRSTADSSANFRAQVSASPLGPSHDSFPHITSGGGIYQAPENNDGNSHSNRYNMHTIHEAEDCPLGYPMGSGRGPFKRKRHRFNESSSSSRFCSAGSSSSSLEFQPEKPISDHQYQPSGNTCLPYYRGDCLSMGSEDTRRNVRSRSRLDLELHSQETYLSNSAHDHHPTSSSYHTHSTPHLSNCSGTVDSTNLNAYEENCTIVSPASHGTFQTSGNHCLRHQMNQQYVQGSANIDGLQHDSSSSRNHISHPRHHRSHNARTAREIHCNSSHRQMPLNRAPSSSRWRHREASSFGNHLRHQSENSSRYTRPLNVGSWHNNFRDTRSRIDTERFHPLTHAVDAHNEMGSEALVVDRSHIYSSRNLFDQYGDMSLDIDHMSYEELLALGESIGSVSTGLSEDVMSKCLMVTTYCSDKTQEEVSCAICLEQYQNRDKVGTIDNCGHDYHAACIKKWLSMKNACPICKEPALSDDSKKD</sequence>
<comment type="catalytic activity">
    <reaction evidence="1">
        <text>S-ubiquitinyl-[E2 ubiquitin-conjugating enzyme]-L-cysteine + [acceptor protein]-L-lysine = [E2 ubiquitin-conjugating enzyme]-L-cysteine + N(6)-ubiquitinyl-[acceptor protein]-L-lysine.</text>
        <dbReference type="EC" id="2.3.2.27"/>
    </reaction>
</comment>
<dbReference type="AlphaFoldDB" id="A0A7J7C5X7"/>
<dbReference type="InterPro" id="IPR001841">
    <property type="entry name" value="Znf_RING"/>
</dbReference>
<keyword evidence="3" id="KW-0808">Transferase</keyword>
<evidence type="ECO:0000259" key="10">
    <source>
        <dbReference type="PROSITE" id="PS50089"/>
    </source>
</evidence>
<dbReference type="SMART" id="SM00184">
    <property type="entry name" value="RING"/>
    <property type="match status" value="1"/>
</dbReference>
<organism evidence="11 12">
    <name type="scientific">Tripterygium wilfordii</name>
    <name type="common">Thunder God vine</name>
    <dbReference type="NCBI Taxonomy" id="458696"/>
    <lineage>
        <taxon>Eukaryota</taxon>
        <taxon>Viridiplantae</taxon>
        <taxon>Streptophyta</taxon>
        <taxon>Embryophyta</taxon>
        <taxon>Tracheophyta</taxon>
        <taxon>Spermatophyta</taxon>
        <taxon>Magnoliopsida</taxon>
        <taxon>eudicotyledons</taxon>
        <taxon>Gunneridae</taxon>
        <taxon>Pentapetalae</taxon>
        <taxon>rosids</taxon>
        <taxon>fabids</taxon>
        <taxon>Celastrales</taxon>
        <taxon>Celastraceae</taxon>
        <taxon>Tripterygium</taxon>
    </lineage>
</organism>
<evidence type="ECO:0000256" key="9">
    <source>
        <dbReference type="SAM" id="MobiDB-lite"/>
    </source>
</evidence>
<feature type="domain" description="RING-type" evidence="10">
    <location>
        <begin position="486"/>
        <end position="528"/>
    </location>
</feature>
<dbReference type="PANTHER" id="PTHR22937:SF65">
    <property type="entry name" value="E3 UBIQUITIN-PROTEIN LIGASE ARK2C"/>
    <property type="match status" value="1"/>
</dbReference>
<dbReference type="Pfam" id="PF13639">
    <property type="entry name" value="zf-RING_2"/>
    <property type="match status" value="1"/>
</dbReference>
<gene>
    <name evidence="11" type="ORF">HS088_TW21G01675</name>
</gene>
<feature type="region of interest" description="Disordered" evidence="9">
    <location>
        <begin position="225"/>
        <end position="245"/>
    </location>
</feature>
<feature type="compositionally biased region" description="Polar residues" evidence="9">
    <location>
        <begin position="66"/>
        <end position="82"/>
    </location>
</feature>
<keyword evidence="6" id="KW-0833">Ubl conjugation pathway</keyword>
<keyword evidence="5 8" id="KW-0863">Zinc-finger</keyword>
<protein>
    <recommendedName>
        <fullName evidence="2">RING-type E3 ubiquitin transferase</fullName>
        <ecNumber evidence="2">2.3.2.27</ecNumber>
    </recommendedName>
</protein>
<reference evidence="11 12" key="1">
    <citation type="journal article" date="2020" name="Nat. Commun.">
        <title>Genome of Tripterygium wilfordii and identification of cytochrome P450 involved in triptolide biosynthesis.</title>
        <authorList>
            <person name="Tu L."/>
            <person name="Su P."/>
            <person name="Zhang Z."/>
            <person name="Gao L."/>
            <person name="Wang J."/>
            <person name="Hu T."/>
            <person name="Zhou J."/>
            <person name="Zhang Y."/>
            <person name="Zhao Y."/>
            <person name="Liu Y."/>
            <person name="Song Y."/>
            <person name="Tong Y."/>
            <person name="Lu Y."/>
            <person name="Yang J."/>
            <person name="Xu C."/>
            <person name="Jia M."/>
            <person name="Peters R.J."/>
            <person name="Huang L."/>
            <person name="Gao W."/>
        </authorList>
    </citation>
    <scope>NUCLEOTIDE SEQUENCE [LARGE SCALE GENOMIC DNA]</scope>
    <source>
        <strain evidence="12">cv. XIE 37</strain>
        <tissue evidence="11">Leaf</tissue>
    </source>
</reference>
<name>A0A7J7C5X7_TRIWF</name>
<dbReference type="InParanoid" id="A0A7J7C5X7"/>
<feature type="region of interest" description="Disordered" evidence="9">
    <location>
        <begin position="1"/>
        <end position="25"/>
    </location>
</feature>
<feature type="region of interest" description="Disordered" evidence="9">
    <location>
        <begin position="53"/>
        <end position="113"/>
    </location>
</feature>
<evidence type="ECO:0000256" key="1">
    <source>
        <dbReference type="ARBA" id="ARBA00000900"/>
    </source>
</evidence>